<accession>G9AA78</accession>
<evidence type="ECO:0000256" key="8">
    <source>
        <dbReference type="ARBA" id="ARBA00022692"/>
    </source>
</evidence>
<dbReference type="FunFam" id="3.30.565.10:FF:000006">
    <property type="entry name" value="Sensor histidine kinase WalK"/>
    <property type="match status" value="1"/>
</dbReference>
<keyword evidence="5" id="KW-1003">Cell membrane</keyword>
<protein>
    <recommendedName>
        <fullName evidence="3">histidine kinase</fullName>
        <ecNumber evidence="3">2.7.13.3</ecNumber>
    </recommendedName>
</protein>
<gene>
    <name evidence="17" type="primary">phoR</name>
    <name evidence="17" type="ordered locus">SFHH103_00165</name>
</gene>
<evidence type="ECO:0000256" key="4">
    <source>
        <dbReference type="ARBA" id="ARBA00022448"/>
    </source>
</evidence>
<feature type="transmembrane region" description="Helical" evidence="15">
    <location>
        <begin position="28"/>
        <end position="61"/>
    </location>
</feature>
<comment type="subcellular location">
    <subcellularLocation>
        <location evidence="2">Cell membrane</location>
    </subcellularLocation>
</comment>
<evidence type="ECO:0000259" key="16">
    <source>
        <dbReference type="PROSITE" id="PS50109"/>
    </source>
</evidence>
<dbReference type="InterPro" id="IPR003661">
    <property type="entry name" value="HisK_dim/P_dom"/>
</dbReference>
<dbReference type="EC" id="2.7.13.3" evidence="3"/>
<dbReference type="HOGENOM" id="CLU_000445_89_2_5"/>
<dbReference type="SUPFAM" id="SSF47384">
    <property type="entry name" value="Homodimeric domain of signal transducing histidine kinase"/>
    <property type="match status" value="1"/>
</dbReference>
<dbReference type="InterPro" id="IPR004358">
    <property type="entry name" value="Sig_transdc_His_kin-like_C"/>
</dbReference>
<evidence type="ECO:0000256" key="15">
    <source>
        <dbReference type="SAM" id="Phobius"/>
    </source>
</evidence>
<evidence type="ECO:0000256" key="14">
    <source>
        <dbReference type="ARBA" id="ARBA00023136"/>
    </source>
</evidence>
<dbReference type="GO" id="GO:0000155">
    <property type="term" value="F:phosphorelay sensor kinase activity"/>
    <property type="evidence" value="ECO:0007669"/>
    <property type="project" value="InterPro"/>
</dbReference>
<keyword evidence="7 17" id="KW-0808">Transferase</keyword>
<dbReference type="PROSITE" id="PS50109">
    <property type="entry name" value="HIS_KIN"/>
    <property type="match status" value="1"/>
</dbReference>
<dbReference type="EMBL" id="HE616890">
    <property type="protein sequence ID" value="CCE94669.1"/>
    <property type="molecule type" value="Genomic_DNA"/>
</dbReference>
<dbReference type="RefSeq" id="WP_014327195.1">
    <property type="nucleotide sequence ID" value="NC_016812.1"/>
</dbReference>
<dbReference type="Gene3D" id="3.30.565.10">
    <property type="entry name" value="Histidine kinase-like ATPase, C-terminal domain"/>
    <property type="match status" value="1"/>
</dbReference>
<dbReference type="PANTHER" id="PTHR45453:SF1">
    <property type="entry name" value="PHOSPHATE REGULON SENSOR PROTEIN PHOR"/>
    <property type="match status" value="1"/>
</dbReference>
<dbReference type="InterPro" id="IPR005467">
    <property type="entry name" value="His_kinase_dom"/>
</dbReference>
<evidence type="ECO:0000256" key="3">
    <source>
        <dbReference type="ARBA" id="ARBA00012438"/>
    </source>
</evidence>
<dbReference type="Pfam" id="PF02518">
    <property type="entry name" value="HATPase_c"/>
    <property type="match status" value="1"/>
</dbReference>
<dbReference type="CDD" id="cd00082">
    <property type="entry name" value="HisKA"/>
    <property type="match status" value="1"/>
</dbReference>
<keyword evidence="8 15" id="KW-0812">Transmembrane</keyword>
<keyword evidence="13" id="KW-0902">Two-component regulatory system</keyword>
<keyword evidence="10" id="KW-0418">Kinase</keyword>
<evidence type="ECO:0000256" key="9">
    <source>
        <dbReference type="ARBA" id="ARBA00022741"/>
    </source>
</evidence>
<evidence type="ECO:0000313" key="17">
    <source>
        <dbReference type="EMBL" id="CCE94669.1"/>
    </source>
</evidence>
<dbReference type="SUPFAM" id="SSF55874">
    <property type="entry name" value="ATPase domain of HSP90 chaperone/DNA topoisomerase II/histidine kinase"/>
    <property type="match status" value="1"/>
</dbReference>
<dbReference type="SMART" id="SM00388">
    <property type="entry name" value="HisKA"/>
    <property type="match status" value="1"/>
</dbReference>
<evidence type="ECO:0000256" key="2">
    <source>
        <dbReference type="ARBA" id="ARBA00004236"/>
    </source>
</evidence>
<dbReference type="InterPro" id="IPR003594">
    <property type="entry name" value="HATPase_dom"/>
</dbReference>
<dbReference type="GO" id="GO:0005886">
    <property type="term" value="C:plasma membrane"/>
    <property type="evidence" value="ECO:0007669"/>
    <property type="project" value="UniProtKB-SubCell"/>
</dbReference>
<sequence>MESEGIVLDGAKVFWQGLKPKLKAERGILGLSIVLAVLAALAGIHILAVLPFWIVLVAALLKRSIPSAEPMPEAAPRVTETRTDSLIPVLNALDMPVLVIAADETVLFQNTAAEKVFGTIPPESYLSARVRSPGILDMVRETIATGKVNQIEHSERLPSDAVYVVRVAPADIGGDVQSGRVFLLTYRDISQTRRIDRMRSDFVANASHELRTPLASLRGFIETLEGPAKNDTKAQQKFFGIMHEQVTRMSRLVDDLLSLSRLELKSHIAPEDSVDLVPLLGHVRDSLQPLASDLDVTISLDVPEEPVFVQGDRDELIEVFENLIENACKYGQEGKKVDVRLTGKGGQAEATISDYGPGIPAEHVPRITERFYRVNVEASRSKKGTGLGLAIVKHILTRHRARLLIHSEVGKGTVFTVRF</sequence>
<evidence type="ECO:0000313" key="18">
    <source>
        <dbReference type="Proteomes" id="UP000007735"/>
    </source>
</evidence>
<dbReference type="InterPro" id="IPR036890">
    <property type="entry name" value="HATPase_C_sf"/>
</dbReference>
<dbReference type="PATRIC" id="fig|380.5.peg.177"/>
<dbReference type="eggNOG" id="COG5002">
    <property type="taxonomic scope" value="Bacteria"/>
</dbReference>
<evidence type="ECO:0000256" key="6">
    <source>
        <dbReference type="ARBA" id="ARBA00022553"/>
    </source>
</evidence>
<name>G9AA78_SINF1</name>
<keyword evidence="12 15" id="KW-1133">Transmembrane helix</keyword>
<dbReference type="Pfam" id="PF00512">
    <property type="entry name" value="HisKA"/>
    <property type="match status" value="1"/>
</dbReference>
<dbReference type="Gene3D" id="1.10.287.130">
    <property type="match status" value="1"/>
</dbReference>
<organism evidence="17 18">
    <name type="scientific">Sinorhizobium fredii (strain HH103)</name>
    <dbReference type="NCBI Taxonomy" id="1117943"/>
    <lineage>
        <taxon>Bacteria</taxon>
        <taxon>Pseudomonadati</taxon>
        <taxon>Pseudomonadota</taxon>
        <taxon>Alphaproteobacteria</taxon>
        <taxon>Hyphomicrobiales</taxon>
        <taxon>Rhizobiaceae</taxon>
        <taxon>Sinorhizobium/Ensifer group</taxon>
        <taxon>Sinorhizobium</taxon>
    </lineage>
</organism>
<reference evidence="17 18" key="1">
    <citation type="journal article" date="2012" name="J. Bacteriol.">
        <title>Genome sequence of the soybean symbiont Sinorhizobium fredii HH103.</title>
        <authorList>
            <person name="Weidner S."/>
            <person name="Becker A."/>
            <person name="Bonilla I."/>
            <person name="Jaenicke S."/>
            <person name="Lloret J."/>
            <person name="Margaret I."/>
            <person name="Puhler A."/>
            <person name="Ruiz-Sainz J.E."/>
            <person name="Schneiker-Bekel S."/>
            <person name="Szczepanowski R."/>
            <person name="Vinardell J.M."/>
            <person name="Zehner S."/>
            <person name="Gottfert M."/>
        </authorList>
    </citation>
    <scope>NUCLEOTIDE SEQUENCE [LARGE SCALE GENOMIC DNA]</scope>
    <source>
        <strain evidence="17 18">HH103</strain>
    </source>
</reference>
<dbReference type="InterPro" id="IPR036097">
    <property type="entry name" value="HisK_dim/P_sf"/>
</dbReference>
<evidence type="ECO:0000256" key="5">
    <source>
        <dbReference type="ARBA" id="ARBA00022475"/>
    </source>
</evidence>
<dbReference type="STRING" id="1117943.SFHH103_00165"/>
<evidence type="ECO:0000256" key="11">
    <source>
        <dbReference type="ARBA" id="ARBA00022840"/>
    </source>
</evidence>
<evidence type="ECO:0000256" key="13">
    <source>
        <dbReference type="ARBA" id="ARBA00023012"/>
    </source>
</evidence>
<dbReference type="InterPro" id="IPR014310">
    <property type="entry name" value="Sig_transdc_His_kinase_PhoR"/>
</dbReference>
<dbReference type="AlphaFoldDB" id="G9AA78"/>
<feature type="domain" description="Histidine kinase" evidence="16">
    <location>
        <begin position="205"/>
        <end position="419"/>
    </location>
</feature>
<evidence type="ECO:0000256" key="1">
    <source>
        <dbReference type="ARBA" id="ARBA00000085"/>
    </source>
</evidence>
<evidence type="ECO:0000256" key="7">
    <source>
        <dbReference type="ARBA" id="ARBA00022679"/>
    </source>
</evidence>
<dbReference type="GO" id="GO:0016036">
    <property type="term" value="P:cellular response to phosphate starvation"/>
    <property type="evidence" value="ECO:0007669"/>
    <property type="project" value="TreeGrafter"/>
</dbReference>
<evidence type="ECO:0000256" key="12">
    <source>
        <dbReference type="ARBA" id="ARBA00022989"/>
    </source>
</evidence>
<dbReference type="PANTHER" id="PTHR45453">
    <property type="entry name" value="PHOSPHATE REGULON SENSOR PROTEIN PHOR"/>
    <property type="match status" value="1"/>
</dbReference>
<dbReference type="NCBIfam" id="TIGR02966">
    <property type="entry name" value="phoR_proteo"/>
    <property type="match status" value="1"/>
</dbReference>
<dbReference type="GO" id="GO:0005524">
    <property type="term" value="F:ATP binding"/>
    <property type="evidence" value="ECO:0007669"/>
    <property type="project" value="UniProtKB-KW"/>
</dbReference>
<proteinExistence type="predicted"/>
<keyword evidence="9" id="KW-0547">Nucleotide-binding</keyword>
<keyword evidence="14 15" id="KW-0472">Membrane</keyword>
<keyword evidence="6" id="KW-0597">Phosphoprotein</keyword>
<dbReference type="FunFam" id="1.10.287.130:FF:000008">
    <property type="entry name" value="Two-component sensor histidine kinase"/>
    <property type="match status" value="1"/>
</dbReference>
<dbReference type="KEGG" id="sfh:SFHH103_00165"/>
<dbReference type="SMART" id="SM00387">
    <property type="entry name" value="HATPase_c"/>
    <property type="match status" value="1"/>
</dbReference>
<dbReference type="PRINTS" id="PR00344">
    <property type="entry name" value="BCTRLSENSOR"/>
</dbReference>
<dbReference type="InterPro" id="IPR050351">
    <property type="entry name" value="BphY/WalK/GraS-like"/>
</dbReference>
<comment type="catalytic activity">
    <reaction evidence="1">
        <text>ATP + protein L-histidine = ADP + protein N-phospho-L-histidine.</text>
        <dbReference type="EC" id="2.7.13.3"/>
    </reaction>
</comment>
<evidence type="ECO:0000256" key="10">
    <source>
        <dbReference type="ARBA" id="ARBA00022777"/>
    </source>
</evidence>
<dbReference type="GO" id="GO:0004721">
    <property type="term" value="F:phosphoprotein phosphatase activity"/>
    <property type="evidence" value="ECO:0007669"/>
    <property type="project" value="TreeGrafter"/>
</dbReference>
<keyword evidence="4" id="KW-0813">Transport</keyword>
<keyword evidence="11" id="KW-0067">ATP-binding</keyword>
<dbReference type="Proteomes" id="UP000007735">
    <property type="component" value="Chromosome"/>
</dbReference>